<accession>A0A0C2JGK7</accession>
<evidence type="ECO:0000313" key="3">
    <source>
        <dbReference type="Proteomes" id="UP000031668"/>
    </source>
</evidence>
<reference evidence="2 3" key="1">
    <citation type="journal article" date="2014" name="Genome Biol. Evol.">
        <title>The genome of the myxosporean Thelohanellus kitauei shows adaptations to nutrient acquisition within its fish host.</title>
        <authorList>
            <person name="Yang Y."/>
            <person name="Xiong J."/>
            <person name="Zhou Z."/>
            <person name="Huo F."/>
            <person name="Miao W."/>
            <person name="Ran C."/>
            <person name="Liu Y."/>
            <person name="Zhang J."/>
            <person name="Feng J."/>
            <person name="Wang M."/>
            <person name="Wang M."/>
            <person name="Wang L."/>
            <person name="Yao B."/>
        </authorList>
    </citation>
    <scope>NUCLEOTIDE SEQUENCE [LARGE SCALE GENOMIC DNA]</scope>
    <source>
        <strain evidence="2">Wuqing</strain>
    </source>
</reference>
<keyword evidence="3" id="KW-1185">Reference proteome</keyword>
<feature type="chain" id="PRO_5002163275" evidence="1">
    <location>
        <begin position="27"/>
        <end position="345"/>
    </location>
</feature>
<dbReference type="AlphaFoldDB" id="A0A0C2JGK7"/>
<proteinExistence type="predicted"/>
<gene>
    <name evidence="2" type="ORF">RF11_06825</name>
</gene>
<feature type="signal peptide" evidence="1">
    <location>
        <begin position="1"/>
        <end position="26"/>
    </location>
</feature>
<dbReference type="EMBL" id="JWZT01002870">
    <property type="protein sequence ID" value="KII68378.1"/>
    <property type="molecule type" value="Genomic_DNA"/>
</dbReference>
<organism evidence="2 3">
    <name type="scientific">Thelohanellus kitauei</name>
    <name type="common">Myxosporean</name>
    <dbReference type="NCBI Taxonomy" id="669202"/>
    <lineage>
        <taxon>Eukaryota</taxon>
        <taxon>Metazoa</taxon>
        <taxon>Cnidaria</taxon>
        <taxon>Myxozoa</taxon>
        <taxon>Myxosporea</taxon>
        <taxon>Bivalvulida</taxon>
        <taxon>Platysporina</taxon>
        <taxon>Myxobolidae</taxon>
        <taxon>Thelohanellus</taxon>
    </lineage>
</organism>
<sequence>MCFKTRCQLNIFTHLFLLLLSDSSGAHKTLCGALMPVDTGLSTRDIRCLVNENELEVLKPAPVHFCTDFPSTATATVSTYGRVVLRLGTFLQAVKVVQDSHLLNTHPHPQPTRATLPTRHSFAGKFIYFSAFINGVGAISRRNHIFRVFQVPSIEFVHAFVPWSRNILKQSVIIVNPSRTWVVITDIKVFAVQSRTSIRNSRLLFVNSTPPRTHAPLTGFIYFSAFINGVGAISRRNHIFRVFQVPSIEFVHAFVPWSRNILKQSVIIVNPSRTWVVITDIKVFAVQSRTSIRNSRLLFVNSTPPRTHAPLTGLHSSISTSTPDPPICIFKKSKPVLTVVCYSVL</sequence>
<evidence type="ECO:0000313" key="2">
    <source>
        <dbReference type="EMBL" id="KII68378.1"/>
    </source>
</evidence>
<keyword evidence="1" id="KW-0732">Signal</keyword>
<dbReference type="Proteomes" id="UP000031668">
    <property type="component" value="Unassembled WGS sequence"/>
</dbReference>
<protein>
    <submittedName>
        <fullName evidence="2">Uncharacterized protein</fullName>
    </submittedName>
</protein>
<comment type="caution">
    <text evidence="2">The sequence shown here is derived from an EMBL/GenBank/DDBJ whole genome shotgun (WGS) entry which is preliminary data.</text>
</comment>
<name>A0A0C2JGK7_THEKT</name>
<evidence type="ECO:0000256" key="1">
    <source>
        <dbReference type="SAM" id="SignalP"/>
    </source>
</evidence>